<keyword evidence="2" id="KW-1185">Reference proteome</keyword>
<organism evidence="1 2">
    <name type="scientific">Adineta ricciae</name>
    <name type="common">Rotifer</name>
    <dbReference type="NCBI Taxonomy" id="249248"/>
    <lineage>
        <taxon>Eukaryota</taxon>
        <taxon>Metazoa</taxon>
        <taxon>Spiralia</taxon>
        <taxon>Gnathifera</taxon>
        <taxon>Rotifera</taxon>
        <taxon>Eurotatoria</taxon>
        <taxon>Bdelloidea</taxon>
        <taxon>Adinetida</taxon>
        <taxon>Adinetidae</taxon>
        <taxon>Adineta</taxon>
    </lineage>
</organism>
<dbReference type="Proteomes" id="UP000663828">
    <property type="component" value="Unassembled WGS sequence"/>
</dbReference>
<comment type="caution">
    <text evidence="1">The sequence shown here is derived from an EMBL/GenBank/DDBJ whole genome shotgun (WGS) entry which is preliminary data.</text>
</comment>
<gene>
    <name evidence="1" type="ORF">XAT740_LOCUS44752</name>
</gene>
<reference evidence="1" key="1">
    <citation type="submission" date="2021-02" db="EMBL/GenBank/DDBJ databases">
        <authorList>
            <person name="Nowell W R."/>
        </authorList>
    </citation>
    <scope>NUCLEOTIDE SEQUENCE</scope>
</reference>
<accession>A0A815YT72</accession>
<sequence>MSNFDHFGSFNNNNAGAPSSIPLTHTVTESVRKNYKKLKTLVLKLKPGSRQPDLSSLDSKQLDAFVDEMIGDLQNTFTTNINDLRTRIKSARPDPSDPDYTTKMQIYQELLNTMVPVIQKVQSLADDILNDLQALMNQLWDDICKNNARGVDQLLDNHARRTEEKVKKTFLEPFDVLEAKLNQIKQMQSRH</sequence>
<name>A0A815YT72_ADIRI</name>
<evidence type="ECO:0000313" key="1">
    <source>
        <dbReference type="EMBL" id="CAF1573881.1"/>
    </source>
</evidence>
<dbReference type="EMBL" id="CAJNOR010005721">
    <property type="protein sequence ID" value="CAF1573881.1"/>
    <property type="molecule type" value="Genomic_DNA"/>
</dbReference>
<dbReference type="AlphaFoldDB" id="A0A815YT72"/>
<protein>
    <submittedName>
        <fullName evidence="1">Uncharacterized protein</fullName>
    </submittedName>
</protein>
<proteinExistence type="predicted"/>
<evidence type="ECO:0000313" key="2">
    <source>
        <dbReference type="Proteomes" id="UP000663828"/>
    </source>
</evidence>